<accession>A0AAQ3Q681</accession>
<keyword evidence="2 6" id="KW-0678">Repressor</keyword>
<dbReference type="PANTHER" id="PTHR33057:SF202">
    <property type="entry name" value="TRANSCRIPTION REPRESSOR"/>
    <property type="match status" value="1"/>
</dbReference>
<dbReference type="PANTHER" id="PTHR33057">
    <property type="entry name" value="TRANSCRIPTION REPRESSOR OFP7-RELATED"/>
    <property type="match status" value="1"/>
</dbReference>
<dbReference type="GO" id="GO:0045892">
    <property type="term" value="P:negative regulation of DNA-templated transcription"/>
    <property type="evidence" value="ECO:0007669"/>
    <property type="project" value="UniProtKB-UniRule"/>
</dbReference>
<keyword evidence="10" id="KW-1185">Reference proteome</keyword>
<proteinExistence type="predicted"/>
<dbReference type="GO" id="GO:0005634">
    <property type="term" value="C:nucleus"/>
    <property type="evidence" value="ECO:0007669"/>
    <property type="project" value="UniProtKB-SubCell"/>
</dbReference>
<reference evidence="9 10" key="1">
    <citation type="submission" date="2023-10" db="EMBL/GenBank/DDBJ databases">
        <title>Chromosome-scale genome assembly provides insights into flower coloration mechanisms of Canna indica.</title>
        <authorList>
            <person name="Li C."/>
        </authorList>
    </citation>
    <scope>NUCLEOTIDE SEQUENCE [LARGE SCALE GENOMIC DNA]</scope>
    <source>
        <tissue evidence="9">Flower</tissue>
    </source>
</reference>
<evidence type="ECO:0000256" key="5">
    <source>
        <dbReference type="ARBA" id="ARBA00023242"/>
    </source>
</evidence>
<name>A0AAQ3Q681_9LILI</name>
<dbReference type="Proteomes" id="UP001327560">
    <property type="component" value="Chromosome 3"/>
</dbReference>
<comment type="function">
    <text evidence="6">Transcriptional repressor that regulates multiple aspects of plant growth and development.</text>
</comment>
<evidence type="ECO:0000259" key="8">
    <source>
        <dbReference type="PROSITE" id="PS51754"/>
    </source>
</evidence>
<dbReference type="Pfam" id="PF04844">
    <property type="entry name" value="Ovate"/>
    <property type="match status" value="1"/>
</dbReference>
<dbReference type="InterPro" id="IPR006458">
    <property type="entry name" value="Ovate_C"/>
</dbReference>
<evidence type="ECO:0000256" key="2">
    <source>
        <dbReference type="ARBA" id="ARBA00022491"/>
    </source>
</evidence>
<protein>
    <recommendedName>
        <fullName evidence="6">Transcription repressor</fullName>
    </recommendedName>
    <alternativeName>
        <fullName evidence="6">Ovate family protein</fullName>
    </alternativeName>
</protein>
<feature type="domain" description="OVATE" evidence="8">
    <location>
        <begin position="113"/>
        <end position="172"/>
    </location>
</feature>
<evidence type="ECO:0000256" key="7">
    <source>
        <dbReference type="SAM" id="MobiDB-lite"/>
    </source>
</evidence>
<feature type="compositionally biased region" description="Low complexity" evidence="7">
    <location>
        <begin position="55"/>
        <end position="83"/>
    </location>
</feature>
<comment type="subcellular location">
    <subcellularLocation>
        <location evidence="1 6">Nucleus</location>
    </subcellularLocation>
</comment>
<evidence type="ECO:0000256" key="4">
    <source>
        <dbReference type="ARBA" id="ARBA00023163"/>
    </source>
</evidence>
<keyword evidence="3 6" id="KW-0805">Transcription regulation</keyword>
<feature type="compositionally biased region" description="Pro residues" evidence="7">
    <location>
        <begin position="34"/>
        <end position="45"/>
    </location>
</feature>
<keyword evidence="5 6" id="KW-0539">Nucleus</keyword>
<dbReference type="NCBIfam" id="TIGR01568">
    <property type="entry name" value="A_thal_3678"/>
    <property type="match status" value="1"/>
</dbReference>
<sequence length="194" mass="20849">MSTQRSKLAAQSPAAVDVGCSCRRPKLPSFFSPSPKPNHPGPPSLRSPSTTTWESSRASVATANSSSSSSSSSRNGNYTSSLSPELYPPETATSNHSAASGARKGALEGSVAVAIESSDPYVDFRDSMLQMVVEMEIYAWEDLCDLLHRFLTLNAPRYHHVIFRAFSRVYRVLFSASGSSAAASTSVSTPHRCR</sequence>
<evidence type="ECO:0000256" key="1">
    <source>
        <dbReference type="ARBA" id="ARBA00004123"/>
    </source>
</evidence>
<organism evidence="9 10">
    <name type="scientific">Canna indica</name>
    <name type="common">Indian-shot</name>
    <dbReference type="NCBI Taxonomy" id="4628"/>
    <lineage>
        <taxon>Eukaryota</taxon>
        <taxon>Viridiplantae</taxon>
        <taxon>Streptophyta</taxon>
        <taxon>Embryophyta</taxon>
        <taxon>Tracheophyta</taxon>
        <taxon>Spermatophyta</taxon>
        <taxon>Magnoliopsida</taxon>
        <taxon>Liliopsida</taxon>
        <taxon>Zingiberales</taxon>
        <taxon>Cannaceae</taxon>
        <taxon>Canna</taxon>
    </lineage>
</organism>
<evidence type="ECO:0000256" key="6">
    <source>
        <dbReference type="RuleBase" id="RU367028"/>
    </source>
</evidence>
<evidence type="ECO:0000313" key="10">
    <source>
        <dbReference type="Proteomes" id="UP001327560"/>
    </source>
</evidence>
<dbReference type="AlphaFoldDB" id="A0AAQ3Q681"/>
<evidence type="ECO:0000313" key="9">
    <source>
        <dbReference type="EMBL" id="WOL00381.1"/>
    </source>
</evidence>
<dbReference type="EMBL" id="CP136892">
    <property type="protein sequence ID" value="WOL00381.1"/>
    <property type="molecule type" value="Genomic_DNA"/>
</dbReference>
<gene>
    <name evidence="9" type="ORF">Cni_G09094</name>
</gene>
<dbReference type="PROSITE" id="PS51754">
    <property type="entry name" value="OVATE"/>
    <property type="match status" value="1"/>
</dbReference>
<feature type="region of interest" description="Disordered" evidence="7">
    <location>
        <begin position="1"/>
        <end position="20"/>
    </location>
</feature>
<feature type="region of interest" description="Disordered" evidence="7">
    <location>
        <begin position="26"/>
        <end position="101"/>
    </location>
</feature>
<evidence type="ECO:0000256" key="3">
    <source>
        <dbReference type="ARBA" id="ARBA00023015"/>
    </source>
</evidence>
<dbReference type="InterPro" id="IPR038933">
    <property type="entry name" value="Ovate"/>
</dbReference>
<keyword evidence="4 6" id="KW-0804">Transcription</keyword>